<gene>
    <name evidence="3" type="ORF">CEPIT_LOCUS20098</name>
</gene>
<feature type="compositionally biased region" description="Polar residues" evidence="1">
    <location>
        <begin position="158"/>
        <end position="170"/>
    </location>
</feature>
<feature type="domain" description="Myb/SANT-like" evidence="2">
    <location>
        <begin position="22"/>
        <end position="109"/>
    </location>
</feature>
<organism evidence="3 4">
    <name type="scientific">Cuscuta epithymum</name>
    <dbReference type="NCBI Taxonomy" id="186058"/>
    <lineage>
        <taxon>Eukaryota</taxon>
        <taxon>Viridiplantae</taxon>
        <taxon>Streptophyta</taxon>
        <taxon>Embryophyta</taxon>
        <taxon>Tracheophyta</taxon>
        <taxon>Spermatophyta</taxon>
        <taxon>Magnoliopsida</taxon>
        <taxon>eudicotyledons</taxon>
        <taxon>Gunneridae</taxon>
        <taxon>Pentapetalae</taxon>
        <taxon>asterids</taxon>
        <taxon>lamiids</taxon>
        <taxon>Solanales</taxon>
        <taxon>Convolvulaceae</taxon>
        <taxon>Cuscuteae</taxon>
        <taxon>Cuscuta</taxon>
        <taxon>Cuscuta subgen. Cuscuta</taxon>
    </lineage>
</organism>
<sequence>MEDGGESEKQKRCRISWKNMNVVKTFLETCIQEISINGREGSSLKALSWKKVTEVLKSTHNFSVDRKQMKNHYDYLKGKYGAWLLLKNKTGNVYDPSTNTFNLTSEEWAIEIKKNKYVETLKTTSLPFPELCAQLFDGSVATGAEGWGPSAVEPMSHGHTSTENTPSQSPFVVEDEDEVQGGQSVSTSIAQCSTHKKVKKLKNKGKQVTSAIDDVILSAIRIVAAKQAKPESPPKVAPPTFDDCINKLKTLGWEGDDP</sequence>
<comment type="caution">
    <text evidence="3">The sequence shown here is derived from an EMBL/GenBank/DDBJ whole genome shotgun (WGS) entry which is preliminary data.</text>
</comment>
<dbReference type="InterPro" id="IPR024752">
    <property type="entry name" value="Myb/SANT-like_dom"/>
</dbReference>
<keyword evidence="4" id="KW-1185">Reference proteome</keyword>
<dbReference type="PANTHER" id="PTHR31704">
    <property type="entry name" value="MYB/SANT-LIKE DNA-BINDING DOMAIN PROTEIN-RELATED"/>
    <property type="match status" value="1"/>
</dbReference>
<dbReference type="EMBL" id="CAMAPF010000201">
    <property type="protein sequence ID" value="CAH9112901.1"/>
    <property type="molecule type" value="Genomic_DNA"/>
</dbReference>
<feature type="non-terminal residue" evidence="3">
    <location>
        <position position="258"/>
    </location>
</feature>
<dbReference type="PANTHER" id="PTHR31704:SF48">
    <property type="entry name" value="L10-INTERACTING MYB DOMAIN-CONTAINING PROTEIN-LIKE"/>
    <property type="match status" value="1"/>
</dbReference>
<evidence type="ECO:0000313" key="3">
    <source>
        <dbReference type="EMBL" id="CAH9112901.1"/>
    </source>
</evidence>
<feature type="region of interest" description="Disordered" evidence="1">
    <location>
        <begin position="146"/>
        <end position="188"/>
    </location>
</feature>
<dbReference type="Pfam" id="PF12776">
    <property type="entry name" value="Myb_DNA-bind_3"/>
    <property type="match status" value="1"/>
</dbReference>
<reference evidence="3" key="1">
    <citation type="submission" date="2022-07" db="EMBL/GenBank/DDBJ databases">
        <authorList>
            <person name="Macas J."/>
            <person name="Novak P."/>
            <person name="Neumann P."/>
        </authorList>
    </citation>
    <scope>NUCLEOTIDE SEQUENCE</scope>
</reference>
<proteinExistence type="predicted"/>
<protein>
    <recommendedName>
        <fullName evidence="2">Myb/SANT-like domain-containing protein</fullName>
    </recommendedName>
</protein>
<accession>A0AAV0E1Y0</accession>
<evidence type="ECO:0000256" key="1">
    <source>
        <dbReference type="SAM" id="MobiDB-lite"/>
    </source>
</evidence>
<evidence type="ECO:0000259" key="2">
    <source>
        <dbReference type="Pfam" id="PF12776"/>
    </source>
</evidence>
<dbReference type="Proteomes" id="UP001152523">
    <property type="component" value="Unassembled WGS sequence"/>
</dbReference>
<name>A0AAV0E1Y0_9ASTE</name>
<evidence type="ECO:0000313" key="4">
    <source>
        <dbReference type="Proteomes" id="UP001152523"/>
    </source>
</evidence>
<dbReference type="AlphaFoldDB" id="A0AAV0E1Y0"/>